<dbReference type="SUPFAM" id="SSF56281">
    <property type="entry name" value="Metallo-hydrolase/oxidoreductase"/>
    <property type="match status" value="1"/>
</dbReference>
<comment type="similarity">
    <text evidence="3 7">Belongs to the metallo-beta-lactamase superfamily. Glyoxalase II family.</text>
</comment>
<dbReference type="InterPro" id="IPR032282">
    <property type="entry name" value="HAGH_C"/>
</dbReference>
<comment type="function">
    <text evidence="7">Thiolesterase that catalyzes the hydrolysis of S-D-lactoyl-glutathione to form glutathione and D-lactic acid.</text>
</comment>
<evidence type="ECO:0000256" key="4">
    <source>
        <dbReference type="ARBA" id="ARBA00022723"/>
    </source>
</evidence>
<dbReference type="Gene3D" id="3.60.15.10">
    <property type="entry name" value="Ribonuclease Z/Hydroxyacylglutathione hydrolase-like"/>
    <property type="match status" value="1"/>
</dbReference>
<comment type="subunit">
    <text evidence="7">Monomer.</text>
</comment>
<dbReference type="CDD" id="cd07723">
    <property type="entry name" value="hydroxyacylglutathione_hydrolase_MBL-fold"/>
    <property type="match status" value="1"/>
</dbReference>
<comment type="catalytic activity">
    <reaction evidence="1 7">
        <text>an S-(2-hydroxyacyl)glutathione + H2O = a 2-hydroxy carboxylate + glutathione + H(+)</text>
        <dbReference type="Rhea" id="RHEA:21864"/>
        <dbReference type="ChEBI" id="CHEBI:15377"/>
        <dbReference type="ChEBI" id="CHEBI:15378"/>
        <dbReference type="ChEBI" id="CHEBI:57925"/>
        <dbReference type="ChEBI" id="CHEBI:58896"/>
        <dbReference type="ChEBI" id="CHEBI:71261"/>
        <dbReference type="EC" id="3.1.2.6"/>
    </reaction>
</comment>
<feature type="binding site" evidence="7">
    <location>
        <position position="57"/>
    </location>
    <ligand>
        <name>Zn(2+)</name>
        <dbReference type="ChEBI" id="CHEBI:29105"/>
        <label>2</label>
    </ligand>
</feature>
<evidence type="ECO:0000259" key="8">
    <source>
        <dbReference type="SMART" id="SM00849"/>
    </source>
</evidence>
<feature type="binding site" evidence="7">
    <location>
        <position position="127"/>
    </location>
    <ligand>
        <name>Zn(2+)</name>
        <dbReference type="ChEBI" id="CHEBI:29105"/>
        <label>2</label>
    </ligand>
</feature>
<reference evidence="9" key="1">
    <citation type="journal article" date="2023" name="Nat. Microbiol.">
        <title>Enrichment and characterization of a nitric oxide-reducing microbial community in a continuous bioreactor.</title>
        <authorList>
            <person name="Garrido-Amador P."/>
            <person name="Stortenbeker N."/>
            <person name="Wessels H.J.C.T."/>
            <person name="Speth D.R."/>
            <person name="Garcia-Heredia I."/>
            <person name="Kartal B."/>
        </authorList>
    </citation>
    <scope>NUCLEOTIDE SEQUENCE</scope>
    <source>
        <strain evidence="9">MAG1</strain>
    </source>
</reference>
<dbReference type="GO" id="GO:0004416">
    <property type="term" value="F:hydroxyacylglutathione hydrolase activity"/>
    <property type="evidence" value="ECO:0007669"/>
    <property type="project" value="UniProtKB-UniRule"/>
</dbReference>
<organism evidence="9">
    <name type="scientific">Candidatus Nitricoxidivorans perseverans</name>
    <dbReference type="NCBI Taxonomy" id="2975601"/>
    <lineage>
        <taxon>Bacteria</taxon>
        <taxon>Pseudomonadati</taxon>
        <taxon>Pseudomonadota</taxon>
        <taxon>Betaproteobacteria</taxon>
        <taxon>Nitrosomonadales</taxon>
        <taxon>Sterolibacteriaceae</taxon>
        <taxon>Candidatus Nitricoxidivorans</taxon>
    </lineage>
</organism>
<evidence type="ECO:0000256" key="1">
    <source>
        <dbReference type="ARBA" id="ARBA00001623"/>
    </source>
</evidence>
<feature type="binding site" evidence="7">
    <location>
        <position position="56"/>
    </location>
    <ligand>
        <name>Zn(2+)</name>
        <dbReference type="ChEBI" id="CHEBI:29105"/>
        <label>2</label>
    </ligand>
</feature>
<dbReference type="EC" id="3.1.2.6" evidence="7"/>
<evidence type="ECO:0000256" key="2">
    <source>
        <dbReference type="ARBA" id="ARBA00004963"/>
    </source>
</evidence>
<dbReference type="PANTHER" id="PTHR43705:SF1">
    <property type="entry name" value="HYDROXYACYLGLUTATHIONE HYDROLASE GLOB"/>
    <property type="match status" value="1"/>
</dbReference>
<evidence type="ECO:0000313" key="9">
    <source>
        <dbReference type="EMBL" id="WIM06278.1"/>
    </source>
</evidence>
<dbReference type="InterPro" id="IPR050110">
    <property type="entry name" value="Glyoxalase_II_hydrolase"/>
</dbReference>
<dbReference type="PANTHER" id="PTHR43705">
    <property type="entry name" value="HYDROXYACYLGLUTATHIONE HYDROLASE"/>
    <property type="match status" value="1"/>
</dbReference>
<dbReference type="PIRSF" id="PIRSF005457">
    <property type="entry name" value="Glx"/>
    <property type="match status" value="1"/>
</dbReference>
<dbReference type="InterPro" id="IPR036866">
    <property type="entry name" value="RibonucZ/Hydroxyglut_hydro"/>
</dbReference>
<dbReference type="NCBIfam" id="TIGR03413">
    <property type="entry name" value="GSH_gloB"/>
    <property type="match status" value="1"/>
</dbReference>
<evidence type="ECO:0000256" key="5">
    <source>
        <dbReference type="ARBA" id="ARBA00022801"/>
    </source>
</evidence>
<feature type="binding site" evidence="7">
    <location>
        <position position="110"/>
    </location>
    <ligand>
        <name>Zn(2+)</name>
        <dbReference type="ChEBI" id="CHEBI:29105"/>
        <label>1</label>
    </ligand>
</feature>
<dbReference type="SMART" id="SM00849">
    <property type="entry name" value="Lactamase_B"/>
    <property type="match status" value="1"/>
</dbReference>
<keyword evidence="6 7" id="KW-0862">Zinc</keyword>
<dbReference type="InterPro" id="IPR035680">
    <property type="entry name" value="Clx_II_MBL"/>
</dbReference>
<feature type="binding site" evidence="7">
    <location>
        <position position="54"/>
    </location>
    <ligand>
        <name>Zn(2+)</name>
        <dbReference type="ChEBI" id="CHEBI:29105"/>
        <label>1</label>
    </ligand>
</feature>
<dbReference type="Pfam" id="PF16123">
    <property type="entry name" value="HAGH_C"/>
    <property type="match status" value="1"/>
</dbReference>
<dbReference type="Pfam" id="PF00753">
    <property type="entry name" value="Lactamase_B"/>
    <property type="match status" value="1"/>
</dbReference>
<comment type="pathway">
    <text evidence="2 7">Secondary metabolite metabolism; methylglyoxal degradation; (R)-lactate from methylglyoxal: step 2/2.</text>
</comment>
<dbReference type="GO" id="GO:0046872">
    <property type="term" value="F:metal ion binding"/>
    <property type="evidence" value="ECO:0007669"/>
    <property type="project" value="UniProtKB-KW"/>
</dbReference>
<dbReference type="HAMAP" id="MF_01374">
    <property type="entry name" value="Glyoxalase_2"/>
    <property type="match status" value="1"/>
</dbReference>
<accession>A0AA49FMI4</accession>
<dbReference type="Proteomes" id="UP001234916">
    <property type="component" value="Chromosome"/>
</dbReference>
<evidence type="ECO:0000256" key="6">
    <source>
        <dbReference type="ARBA" id="ARBA00022833"/>
    </source>
</evidence>
<keyword evidence="5 7" id="KW-0378">Hydrolase</keyword>
<dbReference type="InterPro" id="IPR017782">
    <property type="entry name" value="Hydroxyacylglutathione_Hdrlase"/>
</dbReference>
<dbReference type="InterPro" id="IPR001279">
    <property type="entry name" value="Metallo-B-lactamas"/>
</dbReference>
<sequence>MKIHPLPAFEDNYIWLLQKGDAAAVVDPGESAPVMRHLEAHETRLCAILVTHRHGDHTGGIADLIARHPVPVFGPAIENIAGIDRPLGDGDRFVLPGFDIEFDVLGLPGHTHGHVAYYRPGVLFCGDVLFGAGCGRVFEGTMGEMRASLARLAALPPETSVYCAHEYTQSNLRFARAVEPDNAAIAARIVDAAKLRKRGLSTLPSTIGLELATNPFLRLRAPTVVAAAAKRLGHAPVDDVEIFKSIREWRNVF</sequence>
<protein>
    <recommendedName>
        <fullName evidence="7">Hydroxyacylglutathione hydrolase</fullName>
        <ecNumber evidence="7">3.1.2.6</ecNumber>
    </recommendedName>
    <alternativeName>
        <fullName evidence="7">Glyoxalase II</fullName>
        <shortName evidence="7">Glx II</shortName>
    </alternativeName>
</protein>
<evidence type="ECO:0000256" key="3">
    <source>
        <dbReference type="ARBA" id="ARBA00006759"/>
    </source>
</evidence>
<dbReference type="AlphaFoldDB" id="A0AA49FMI4"/>
<keyword evidence="4 7" id="KW-0479">Metal-binding</keyword>
<feature type="binding site" evidence="7">
    <location>
        <position position="127"/>
    </location>
    <ligand>
        <name>Zn(2+)</name>
        <dbReference type="ChEBI" id="CHEBI:29105"/>
        <label>1</label>
    </ligand>
</feature>
<dbReference type="KEGG" id="npv:OHM77_03015"/>
<feature type="binding site" evidence="7">
    <location>
        <position position="52"/>
    </location>
    <ligand>
        <name>Zn(2+)</name>
        <dbReference type="ChEBI" id="CHEBI:29105"/>
        <label>1</label>
    </ligand>
</feature>
<dbReference type="EMBL" id="CP107246">
    <property type="protein sequence ID" value="WIM06278.1"/>
    <property type="molecule type" value="Genomic_DNA"/>
</dbReference>
<gene>
    <name evidence="7 9" type="primary">gloB</name>
    <name evidence="9" type="ORF">OHM77_03015</name>
</gene>
<dbReference type="GO" id="GO:0019243">
    <property type="term" value="P:methylglyoxal catabolic process to D-lactate via S-lactoyl-glutathione"/>
    <property type="evidence" value="ECO:0007669"/>
    <property type="project" value="UniProtKB-UniRule"/>
</dbReference>
<feature type="domain" description="Metallo-beta-lactamase" evidence="8">
    <location>
        <begin position="11"/>
        <end position="165"/>
    </location>
</feature>
<evidence type="ECO:0000256" key="7">
    <source>
        <dbReference type="HAMAP-Rule" id="MF_01374"/>
    </source>
</evidence>
<comment type="cofactor">
    <cofactor evidence="7">
        <name>Zn(2+)</name>
        <dbReference type="ChEBI" id="CHEBI:29105"/>
    </cofactor>
    <text evidence="7">Binds 2 Zn(2+) ions per subunit.</text>
</comment>
<feature type="binding site" evidence="7">
    <location>
        <position position="165"/>
    </location>
    <ligand>
        <name>Zn(2+)</name>
        <dbReference type="ChEBI" id="CHEBI:29105"/>
        <label>2</label>
    </ligand>
</feature>
<name>A0AA49FMI4_9PROT</name>
<proteinExistence type="inferred from homology"/>